<feature type="coiled-coil region" evidence="1">
    <location>
        <begin position="71"/>
        <end position="147"/>
    </location>
</feature>
<proteinExistence type="predicted"/>
<organism evidence="3 4">
    <name type="scientific">Postia placenta MAD-698-R-SB12</name>
    <dbReference type="NCBI Taxonomy" id="670580"/>
    <lineage>
        <taxon>Eukaryota</taxon>
        <taxon>Fungi</taxon>
        <taxon>Dikarya</taxon>
        <taxon>Basidiomycota</taxon>
        <taxon>Agaricomycotina</taxon>
        <taxon>Agaricomycetes</taxon>
        <taxon>Polyporales</taxon>
        <taxon>Adustoporiaceae</taxon>
        <taxon>Rhodonia</taxon>
    </lineage>
</organism>
<dbReference type="STRING" id="670580.A0A1X6MUA3"/>
<keyword evidence="1" id="KW-0175">Coiled coil</keyword>
<dbReference type="Gene3D" id="1.10.287.1490">
    <property type="match status" value="2"/>
</dbReference>
<accession>A0A1X6MUA3</accession>
<reference evidence="3 4" key="1">
    <citation type="submission" date="2017-04" db="EMBL/GenBank/DDBJ databases">
        <title>Genome Sequence of the Model Brown-Rot Fungus Postia placenta SB12.</title>
        <authorList>
            <consortium name="DOE Joint Genome Institute"/>
            <person name="Gaskell J."/>
            <person name="Kersten P."/>
            <person name="Larrondo L.F."/>
            <person name="Canessa P."/>
            <person name="Martinez D."/>
            <person name="Hibbett D."/>
            <person name="Schmoll M."/>
            <person name="Kubicek C.P."/>
            <person name="Martinez A.T."/>
            <person name="Yadav J."/>
            <person name="Master E."/>
            <person name="Magnuson J.K."/>
            <person name="James T."/>
            <person name="Yaver D."/>
            <person name="Berka R."/>
            <person name="Labutti K."/>
            <person name="Lipzen A."/>
            <person name="Aerts A."/>
            <person name="Barry K."/>
            <person name="Henrissat B."/>
            <person name="Blanchette R."/>
            <person name="Grigoriev I."/>
            <person name="Cullen D."/>
        </authorList>
    </citation>
    <scope>NUCLEOTIDE SEQUENCE [LARGE SCALE GENOMIC DNA]</scope>
    <source>
        <strain evidence="3 4">MAD-698-R-SB12</strain>
    </source>
</reference>
<dbReference type="OrthoDB" id="2289094at2759"/>
<evidence type="ECO:0000256" key="1">
    <source>
        <dbReference type="SAM" id="Coils"/>
    </source>
</evidence>
<dbReference type="AlphaFoldDB" id="A0A1X6MUA3"/>
<sequence>MPPKPKQAAGPSPLGARQGYLGGLFRRASKASLKVPIVNNLPDPAIDDANSILSAPSLPEIKDDSKLIEELQAKTETVKGLEERVATLTASLDGANASAEEKQSALQSVEQARTRLEQELSGAQGTLRQLQLERSEDRLRIDMLTQEVIHHTLSYAVRERLTDPLSQLDESKSSLSDERVARLKVVEDLESLRAEHHSLQSEYSRARATIDQTSSQLHEAIARTAALTNEVMMLQADADTQTARASDLEAEVRAVAKERDSLLHQHDEMLARVHNLENDLSSATSATQRVAEDFRATEAETHKANESVRALSQELDAARVESAHQAVRLEEMSTELASVSGSHALLKEEAQASVQEHLRKLEAVEKLHEKRHAELEAEAERITGELEASHGLLLAQEKEYRMELGAVKIAHREEVESLMTIQSEMQLERDRDAATIEELQAKLGSALKHIDALDRRTAEQSATLREADAELAKCQAAFASASHELDALRAQAEQARQRAQDVENMKDEIVESLSVELAHARDAHAALKETFLATDQHAKELEGSVRRQEKELEGLREAYRNEVSAMETEIAHLQSRRDAEGTRAQELQVELEIAQEQLTTMERQTTDQHLALEIKDKALVVTASDLKSVKSQLEDVRARIASIERTKNAEIARLKKELAEAQETRVALSKTFNATKEKLARRHAQEAEESARSRTEEIAKLKAAHQAALEELERNHRGTLQEHAASSAQQIETRNAELETMRVRRLVSTRVFDRENQRRGHRAAPDFPPRAARGGKTREV</sequence>
<evidence type="ECO:0000313" key="4">
    <source>
        <dbReference type="Proteomes" id="UP000194127"/>
    </source>
</evidence>
<name>A0A1X6MUA3_9APHY</name>
<feature type="region of interest" description="Disordered" evidence="2">
    <location>
        <begin position="752"/>
        <end position="780"/>
    </location>
</feature>
<gene>
    <name evidence="3" type="ORF">POSPLADRAFT_1048406</name>
</gene>
<dbReference type="GeneID" id="36324453"/>
<keyword evidence="4" id="KW-1185">Reference proteome</keyword>
<feature type="coiled-coil region" evidence="1">
    <location>
        <begin position="347"/>
        <end position="385"/>
    </location>
</feature>
<feature type="coiled-coil region" evidence="1">
    <location>
        <begin position="189"/>
        <end position="279"/>
    </location>
</feature>
<evidence type="ECO:0000256" key="2">
    <source>
        <dbReference type="SAM" id="MobiDB-lite"/>
    </source>
</evidence>
<protein>
    <submittedName>
        <fullName evidence="3">Uncharacterized protein</fullName>
    </submittedName>
</protein>
<dbReference type="EMBL" id="KZ110601">
    <property type="protein sequence ID" value="OSX59955.1"/>
    <property type="molecule type" value="Genomic_DNA"/>
</dbReference>
<dbReference type="RefSeq" id="XP_024336749.1">
    <property type="nucleotide sequence ID" value="XM_024479503.1"/>
</dbReference>
<dbReference type="Proteomes" id="UP000194127">
    <property type="component" value="Unassembled WGS sequence"/>
</dbReference>
<feature type="coiled-coil region" evidence="1">
    <location>
        <begin position="436"/>
        <end position="722"/>
    </location>
</feature>
<evidence type="ECO:0000313" key="3">
    <source>
        <dbReference type="EMBL" id="OSX59955.1"/>
    </source>
</evidence>